<dbReference type="STRING" id="745368.SAMN02745178_00243"/>
<dbReference type="RefSeq" id="WP_078783257.1">
    <property type="nucleotide sequence ID" value="NZ_CAKVQS010000001.1"/>
</dbReference>
<dbReference type="Proteomes" id="UP000190286">
    <property type="component" value="Unassembled WGS sequence"/>
</dbReference>
<protein>
    <submittedName>
        <fullName evidence="1">Uncharacterized protein</fullName>
    </submittedName>
</protein>
<reference evidence="1 2" key="1">
    <citation type="submission" date="2017-02" db="EMBL/GenBank/DDBJ databases">
        <authorList>
            <person name="Peterson S.W."/>
        </authorList>
    </citation>
    <scope>NUCLEOTIDE SEQUENCE [LARGE SCALE GENOMIC DNA]</scope>
    <source>
        <strain evidence="1 2">ATCC 27749</strain>
    </source>
</reference>
<sequence>MTAADFSNLHLQYKAEQAEGEVPAVIEHDFPGGRMVDHYFVTPSPAFWADEGVQSLDGVSGILFLQQPDGAPWKILVHEPSMIKEVVFDFPEEEFRKMLADNAMILPGEPGFTPITD</sequence>
<name>A0A1T4W9M5_9FIRM</name>
<dbReference type="OrthoDB" id="1858206at2"/>
<dbReference type="EMBL" id="FUYF01000001">
    <property type="protein sequence ID" value="SKA73976.1"/>
    <property type="molecule type" value="Genomic_DNA"/>
</dbReference>
<accession>A0A1T4W9M5</accession>
<evidence type="ECO:0000313" key="2">
    <source>
        <dbReference type="Proteomes" id="UP000190286"/>
    </source>
</evidence>
<dbReference type="AlphaFoldDB" id="A0A1T4W9M5"/>
<organism evidence="1 2">
    <name type="scientific">Gemmiger formicilis</name>
    <dbReference type="NCBI Taxonomy" id="745368"/>
    <lineage>
        <taxon>Bacteria</taxon>
        <taxon>Bacillati</taxon>
        <taxon>Bacillota</taxon>
        <taxon>Clostridia</taxon>
        <taxon>Eubacteriales</taxon>
        <taxon>Gemmiger</taxon>
    </lineage>
</organism>
<dbReference type="GeneID" id="93336742"/>
<proteinExistence type="predicted"/>
<keyword evidence="2" id="KW-1185">Reference proteome</keyword>
<gene>
    <name evidence="1" type="ORF">SAMN02745178_00243</name>
</gene>
<evidence type="ECO:0000313" key="1">
    <source>
        <dbReference type="EMBL" id="SKA73976.1"/>
    </source>
</evidence>